<evidence type="ECO:0000313" key="3">
    <source>
        <dbReference type="Proteomes" id="UP000033673"/>
    </source>
</evidence>
<dbReference type="PATRIC" id="fig|579748.3.peg.2050"/>
<evidence type="ECO:0000313" key="2">
    <source>
        <dbReference type="EMBL" id="KJY83444.1"/>
    </source>
</evidence>
<dbReference type="AlphaFoldDB" id="A0A0F4NKT5"/>
<name>A0A0F4NKT5_9VIBR</name>
<accession>A0A0F4NKT5</accession>
<keyword evidence="3" id="KW-1185">Reference proteome</keyword>
<dbReference type="STRING" id="579748.TW81_09975"/>
<organism evidence="2 3">
    <name type="scientific">Vibrio galatheae</name>
    <dbReference type="NCBI Taxonomy" id="579748"/>
    <lineage>
        <taxon>Bacteria</taxon>
        <taxon>Pseudomonadati</taxon>
        <taxon>Pseudomonadota</taxon>
        <taxon>Gammaproteobacteria</taxon>
        <taxon>Vibrionales</taxon>
        <taxon>Vibrionaceae</taxon>
        <taxon>Vibrio</taxon>
    </lineage>
</organism>
<gene>
    <name evidence="2" type="ORF">TW81_09975</name>
</gene>
<proteinExistence type="predicted"/>
<feature type="compositionally biased region" description="Polar residues" evidence="1">
    <location>
        <begin position="1"/>
        <end position="11"/>
    </location>
</feature>
<protein>
    <submittedName>
        <fullName evidence="2">Uncharacterized protein</fullName>
    </submittedName>
</protein>
<sequence length="98" mass="10780">MATIVSANPTVLKNDPNRPVDKVSKDLGVSEEQFVACFNNVNPTPGGDRPESSERVHANKAVLLPCLQKANPHITNDMLDTVMDRYRPGGRDAQKPRQ</sequence>
<comment type="caution">
    <text evidence="2">The sequence shown here is derived from an EMBL/GenBank/DDBJ whole genome shotgun (WGS) entry which is preliminary data.</text>
</comment>
<dbReference type="EMBL" id="JXXV01000016">
    <property type="protein sequence ID" value="KJY83444.1"/>
    <property type="molecule type" value="Genomic_DNA"/>
</dbReference>
<feature type="region of interest" description="Disordered" evidence="1">
    <location>
        <begin position="1"/>
        <end position="23"/>
    </location>
</feature>
<evidence type="ECO:0000256" key="1">
    <source>
        <dbReference type="SAM" id="MobiDB-lite"/>
    </source>
</evidence>
<reference evidence="2 3" key="1">
    <citation type="journal article" date="2015" name="BMC Genomics">
        <title>Genome mining reveals unlocked bioactive potential of marine Gram-negative bacteria.</title>
        <authorList>
            <person name="Machado H."/>
            <person name="Sonnenschein E.C."/>
            <person name="Melchiorsen J."/>
            <person name="Gram L."/>
        </authorList>
    </citation>
    <scope>NUCLEOTIDE SEQUENCE [LARGE SCALE GENOMIC DNA]</scope>
    <source>
        <strain evidence="2 3">S2757</strain>
    </source>
</reference>
<dbReference type="Proteomes" id="UP000033673">
    <property type="component" value="Unassembled WGS sequence"/>
</dbReference>